<keyword evidence="4" id="KW-0560">Oxidoreductase</keyword>
<proteinExistence type="inferred from homology"/>
<protein>
    <submittedName>
        <fullName evidence="7">Putative fad binding domain-containing protein</fullName>
    </submittedName>
</protein>
<dbReference type="InterPro" id="IPR006094">
    <property type="entry name" value="Oxid_FAD_bind_N"/>
</dbReference>
<evidence type="ECO:0000259" key="6">
    <source>
        <dbReference type="PROSITE" id="PS51387"/>
    </source>
</evidence>
<dbReference type="Gene3D" id="3.30.465.10">
    <property type="match status" value="1"/>
</dbReference>
<dbReference type="SUPFAM" id="SSF56176">
    <property type="entry name" value="FAD-binding/transporter-associated domain-like"/>
    <property type="match status" value="1"/>
</dbReference>
<keyword evidence="2" id="KW-0285">Flavoprotein</keyword>
<sequence length="506" mass="54134">MGKLSQLATGLWLLVGAPAIVQSSNVISNGFGCCAALSQSDGLREKIAYPNTTLYQERLESYYSANAALAPYCMLLPQTTEDVSQFMHVVSSNRCPFGIRSGGHSAFRGANSVDDGITIDFSYMNETTYDVDTTIASVQPGARWGAVYEALDPFGVAAAGGRADVVGVGGFVTGGGYSFHAGTMGWACDAVHNFEVVLANGSVINANREEHADLFQAMKGSSGNLGLVTRVDLNTIGSTQIWGGYLTYDWADRAAVFDAYYHFAEDFAKDPASEVLVSMAYAEGNLSLRTILTNTQAVVAPSSLHNFTAIRNLSDTSTVSSIAEKVPEFTGATPLGVYPNWFSGSISNAVVAEFLEFYYQTLNEYIGKMEAAIAHNSSLSIVGTMQPVPRTFVDISNEMGGNVLGLESLVADGPLASWLFAVTVTEQDDQPAILALAEEFVAKLEAYADSLGANKDWHYLNYAYKTQDPIAGYGDEAIARIKAASAAYDPQGVFQKLRHSGFKITA</sequence>
<keyword evidence="3" id="KW-0274">FAD</keyword>
<evidence type="ECO:0000256" key="2">
    <source>
        <dbReference type="ARBA" id="ARBA00022630"/>
    </source>
</evidence>
<dbReference type="PANTHER" id="PTHR42973:SF53">
    <property type="entry name" value="FAD-BINDING PCMH-TYPE DOMAIN-CONTAINING PROTEIN-RELATED"/>
    <property type="match status" value="1"/>
</dbReference>
<reference evidence="7 8" key="2">
    <citation type="submission" date="2015-05" db="EMBL/GenBank/DDBJ databases">
        <authorList>
            <person name="Morales-Cruz A."/>
            <person name="Amrine K.C."/>
            <person name="Cantu D."/>
        </authorList>
    </citation>
    <scope>NUCLEOTIDE SEQUENCE [LARGE SCALE GENOMIC DNA]</scope>
    <source>
        <strain evidence="7">DA912</strain>
    </source>
</reference>
<dbReference type="PANTHER" id="PTHR42973">
    <property type="entry name" value="BINDING OXIDOREDUCTASE, PUTATIVE (AFU_ORTHOLOGUE AFUA_1G17690)-RELATED"/>
    <property type="match status" value="1"/>
</dbReference>
<dbReference type="AlphaFoldDB" id="A0A0G2FCM5"/>
<dbReference type="Pfam" id="PF01565">
    <property type="entry name" value="FAD_binding_4"/>
    <property type="match status" value="1"/>
</dbReference>
<dbReference type="GO" id="GO:0016491">
    <property type="term" value="F:oxidoreductase activity"/>
    <property type="evidence" value="ECO:0007669"/>
    <property type="project" value="UniProtKB-KW"/>
</dbReference>
<dbReference type="GO" id="GO:0071949">
    <property type="term" value="F:FAD binding"/>
    <property type="evidence" value="ECO:0007669"/>
    <property type="project" value="InterPro"/>
</dbReference>
<dbReference type="InterPro" id="IPR016169">
    <property type="entry name" value="FAD-bd_PCMH_sub2"/>
</dbReference>
<evidence type="ECO:0000313" key="7">
    <source>
        <dbReference type="EMBL" id="KKY32352.1"/>
    </source>
</evidence>
<evidence type="ECO:0000313" key="8">
    <source>
        <dbReference type="Proteomes" id="UP000034680"/>
    </source>
</evidence>
<gene>
    <name evidence="7" type="ORF">UCDDA912_g07671</name>
</gene>
<comment type="similarity">
    <text evidence="1">Belongs to the oxygen-dependent FAD-linked oxidoreductase family.</text>
</comment>
<comment type="caution">
    <text evidence="7">The sequence shown here is derived from an EMBL/GenBank/DDBJ whole genome shotgun (WGS) entry which is preliminary data.</text>
</comment>
<evidence type="ECO:0000256" key="4">
    <source>
        <dbReference type="ARBA" id="ARBA00023002"/>
    </source>
</evidence>
<dbReference type="InterPro" id="IPR036318">
    <property type="entry name" value="FAD-bd_PCMH-like_sf"/>
</dbReference>
<feature type="signal peptide" evidence="5">
    <location>
        <begin position="1"/>
        <end position="23"/>
    </location>
</feature>
<accession>A0A0G2FCM5</accession>
<feature type="chain" id="PRO_5002544091" evidence="5">
    <location>
        <begin position="24"/>
        <end position="506"/>
    </location>
</feature>
<evidence type="ECO:0000256" key="3">
    <source>
        <dbReference type="ARBA" id="ARBA00022827"/>
    </source>
</evidence>
<dbReference type="EMBL" id="LCUC01000324">
    <property type="protein sequence ID" value="KKY32352.1"/>
    <property type="molecule type" value="Genomic_DNA"/>
</dbReference>
<dbReference type="PROSITE" id="PS51387">
    <property type="entry name" value="FAD_PCMH"/>
    <property type="match status" value="1"/>
</dbReference>
<reference evidence="7 8" key="1">
    <citation type="submission" date="2015-05" db="EMBL/GenBank/DDBJ databases">
        <title>Distinctive expansion of gene families associated with plant cell wall degradation and secondary metabolism in the genomes of grapevine trunk pathogens.</title>
        <authorList>
            <person name="Lawrence D.P."/>
            <person name="Travadon R."/>
            <person name="Rolshausen P.E."/>
            <person name="Baumgartner K."/>
        </authorList>
    </citation>
    <scope>NUCLEOTIDE SEQUENCE [LARGE SCALE GENOMIC DNA]</scope>
    <source>
        <strain evidence="7">DA912</strain>
    </source>
</reference>
<dbReference type="OrthoDB" id="2151789at2759"/>
<name>A0A0G2FCM5_9PEZI</name>
<dbReference type="InterPro" id="IPR016166">
    <property type="entry name" value="FAD-bd_PCMH"/>
</dbReference>
<evidence type="ECO:0000256" key="1">
    <source>
        <dbReference type="ARBA" id="ARBA00005466"/>
    </source>
</evidence>
<evidence type="ECO:0000256" key="5">
    <source>
        <dbReference type="SAM" id="SignalP"/>
    </source>
</evidence>
<feature type="domain" description="FAD-binding PCMH-type" evidence="6">
    <location>
        <begin position="67"/>
        <end position="238"/>
    </location>
</feature>
<organism evidence="7 8">
    <name type="scientific">Diaporthe ampelina</name>
    <dbReference type="NCBI Taxonomy" id="1214573"/>
    <lineage>
        <taxon>Eukaryota</taxon>
        <taxon>Fungi</taxon>
        <taxon>Dikarya</taxon>
        <taxon>Ascomycota</taxon>
        <taxon>Pezizomycotina</taxon>
        <taxon>Sordariomycetes</taxon>
        <taxon>Sordariomycetidae</taxon>
        <taxon>Diaporthales</taxon>
        <taxon>Diaporthaceae</taxon>
        <taxon>Diaporthe</taxon>
    </lineage>
</organism>
<dbReference type="InterPro" id="IPR050416">
    <property type="entry name" value="FAD-linked_Oxidoreductase"/>
</dbReference>
<dbReference type="STRING" id="1214573.A0A0G2FCM5"/>
<keyword evidence="8" id="KW-1185">Reference proteome</keyword>
<keyword evidence="5" id="KW-0732">Signal</keyword>
<dbReference type="Proteomes" id="UP000034680">
    <property type="component" value="Unassembled WGS sequence"/>
</dbReference>